<sequence length="156" mass="17029">MTVAQLSPSGSDDDVQVRPPNTRLRQARLRTPSPADGRFVMSRQELAEAVNAHVFQTTGRVSVMDAHYVARLERGIRRYPNDDYRAAFRAVLGVATDVELGFTQPGRPLEAFVTTVEEQSDGSVTQLVVAPGMAVVIVPADHPALLALVADHQERL</sequence>
<proteinExistence type="predicted"/>
<reference evidence="2 3" key="2">
    <citation type="submission" date="2020-03" db="EMBL/GenBank/DDBJ databases">
        <authorList>
            <person name="Ichikawa N."/>
            <person name="Kimura A."/>
            <person name="Kitahashi Y."/>
            <person name="Uohara A."/>
        </authorList>
    </citation>
    <scope>NUCLEOTIDE SEQUENCE [LARGE SCALE GENOMIC DNA]</scope>
    <source>
        <strain evidence="2 3">NBRC 105367</strain>
    </source>
</reference>
<dbReference type="Proteomes" id="UP000503011">
    <property type="component" value="Chromosome"/>
</dbReference>
<dbReference type="AlphaFoldDB" id="A0A6F8YIT1"/>
<feature type="compositionally biased region" description="Polar residues" evidence="1">
    <location>
        <begin position="1"/>
        <end position="10"/>
    </location>
</feature>
<organism evidence="2 3">
    <name type="scientific">Phytohabitans suffuscus</name>
    <dbReference type="NCBI Taxonomy" id="624315"/>
    <lineage>
        <taxon>Bacteria</taxon>
        <taxon>Bacillati</taxon>
        <taxon>Actinomycetota</taxon>
        <taxon>Actinomycetes</taxon>
        <taxon>Micromonosporales</taxon>
        <taxon>Micromonosporaceae</taxon>
    </lineage>
</organism>
<name>A0A6F8YIT1_9ACTN</name>
<reference evidence="2 3" key="1">
    <citation type="submission" date="2020-03" db="EMBL/GenBank/DDBJ databases">
        <title>Whole genome shotgun sequence of Phytohabitans suffuscus NBRC 105367.</title>
        <authorList>
            <person name="Komaki H."/>
            <person name="Tamura T."/>
        </authorList>
    </citation>
    <scope>NUCLEOTIDE SEQUENCE [LARGE SCALE GENOMIC DNA]</scope>
    <source>
        <strain evidence="2 3">NBRC 105367</strain>
    </source>
</reference>
<keyword evidence="3" id="KW-1185">Reference proteome</keyword>
<feature type="region of interest" description="Disordered" evidence="1">
    <location>
        <begin position="1"/>
        <end position="21"/>
    </location>
</feature>
<protein>
    <submittedName>
        <fullName evidence="2">Uncharacterized protein</fullName>
    </submittedName>
</protein>
<gene>
    <name evidence="2" type="ORF">Psuf_031640</name>
</gene>
<evidence type="ECO:0000256" key="1">
    <source>
        <dbReference type="SAM" id="MobiDB-lite"/>
    </source>
</evidence>
<dbReference type="EMBL" id="AP022871">
    <property type="protein sequence ID" value="BCB85851.1"/>
    <property type="molecule type" value="Genomic_DNA"/>
</dbReference>
<evidence type="ECO:0000313" key="3">
    <source>
        <dbReference type="Proteomes" id="UP000503011"/>
    </source>
</evidence>
<dbReference type="RefSeq" id="WP_173157647.1">
    <property type="nucleotide sequence ID" value="NZ_AP022871.1"/>
</dbReference>
<accession>A0A6F8YIT1</accession>
<evidence type="ECO:0000313" key="2">
    <source>
        <dbReference type="EMBL" id="BCB85851.1"/>
    </source>
</evidence>
<dbReference type="KEGG" id="psuu:Psuf_031640"/>